<evidence type="ECO:0000313" key="9">
    <source>
        <dbReference type="EMBL" id="CCQ89512.1"/>
    </source>
</evidence>
<comment type="subcellular location">
    <subcellularLocation>
        <location evidence="1">Cell membrane</location>
        <topology evidence="1">Multi-pass membrane protein</topology>
    </subcellularLocation>
</comment>
<dbReference type="AlphaFoldDB" id="M1YV79"/>
<evidence type="ECO:0000256" key="8">
    <source>
        <dbReference type="SAM" id="Phobius"/>
    </source>
</evidence>
<dbReference type="PANTHER" id="PTHR33908">
    <property type="entry name" value="MANNOSYLTRANSFERASE YKCB-RELATED"/>
    <property type="match status" value="1"/>
</dbReference>
<feature type="transmembrane region" description="Helical" evidence="8">
    <location>
        <begin position="17"/>
        <end position="36"/>
    </location>
</feature>
<accession>M1YV79</accession>
<feature type="transmembrane region" description="Helical" evidence="8">
    <location>
        <begin position="207"/>
        <end position="227"/>
    </location>
</feature>
<gene>
    <name evidence="9" type="ORF">NITGR_1060039</name>
</gene>
<keyword evidence="7 8" id="KW-0472">Membrane</keyword>
<dbReference type="GO" id="GO:0005886">
    <property type="term" value="C:plasma membrane"/>
    <property type="evidence" value="ECO:0007669"/>
    <property type="project" value="UniProtKB-SubCell"/>
</dbReference>
<feature type="transmembrane region" description="Helical" evidence="8">
    <location>
        <begin position="93"/>
        <end position="113"/>
    </location>
</feature>
<feature type="transmembrane region" description="Helical" evidence="8">
    <location>
        <begin position="299"/>
        <end position="317"/>
    </location>
</feature>
<dbReference type="STRING" id="1266370.NITGR_1060039"/>
<proteinExistence type="predicted"/>
<dbReference type="EMBL" id="CAQJ01000009">
    <property type="protein sequence ID" value="CCQ89512.1"/>
    <property type="molecule type" value="Genomic_DNA"/>
</dbReference>
<evidence type="ECO:0000256" key="2">
    <source>
        <dbReference type="ARBA" id="ARBA00022475"/>
    </source>
</evidence>
<dbReference type="GO" id="GO:0016763">
    <property type="term" value="F:pentosyltransferase activity"/>
    <property type="evidence" value="ECO:0007669"/>
    <property type="project" value="TreeGrafter"/>
</dbReference>
<evidence type="ECO:0000256" key="5">
    <source>
        <dbReference type="ARBA" id="ARBA00022692"/>
    </source>
</evidence>
<evidence type="ECO:0000256" key="1">
    <source>
        <dbReference type="ARBA" id="ARBA00004651"/>
    </source>
</evidence>
<evidence type="ECO:0000256" key="6">
    <source>
        <dbReference type="ARBA" id="ARBA00022989"/>
    </source>
</evidence>
<keyword evidence="3" id="KW-0328">Glycosyltransferase</keyword>
<name>M1YV79_NITG3</name>
<dbReference type="HOGENOM" id="CLU_578507_0_0_0"/>
<comment type="caution">
    <text evidence="9">The sequence shown here is derived from an EMBL/GenBank/DDBJ whole genome shotgun (WGS) entry which is preliminary data.</text>
</comment>
<keyword evidence="6 8" id="KW-1133">Transmembrane helix</keyword>
<evidence type="ECO:0000256" key="4">
    <source>
        <dbReference type="ARBA" id="ARBA00022679"/>
    </source>
</evidence>
<dbReference type="PANTHER" id="PTHR33908:SF11">
    <property type="entry name" value="MEMBRANE PROTEIN"/>
    <property type="match status" value="1"/>
</dbReference>
<protein>
    <submittedName>
        <fullName evidence="9">Putative Glycosyl transferase family 39</fullName>
    </submittedName>
</protein>
<dbReference type="Proteomes" id="UP000011704">
    <property type="component" value="Unassembled WGS sequence"/>
</dbReference>
<evidence type="ECO:0000256" key="3">
    <source>
        <dbReference type="ARBA" id="ARBA00022676"/>
    </source>
</evidence>
<feature type="transmembrane region" description="Helical" evidence="8">
    <location>
        <begin position="353"/>
        <end position="375"/>
    </location>
</feature>
<keyword evidence="5 8" id="KW-0812">Transmembrane</keyword>
<dbReference type="InParanoid" id="M1YV79"/>
<keyword evidence="4 9" id="KW-0808">Transferase</keyword>
<dbReference type="InterPro" id="IPR050297">
    <property type="entry name" value="LipidA_mod_glycosyltrf_83"/>
</dbReference>
<keyword evidence="10" id="KW-1185">Reference proteome</keyword>
<feature type="transmembrane region" description="Helical" evidence="8">
    <location>
        <begin position="167"/>
        <end position="200"/>
    </location>
</feature>
<sequence>MDMPDQAVASNTSRYRIILALAVLSFLPTLFLPYTGEEGVYTITSMEMAQRGDWWIPTLYGEPYPRPPMMNWLMFPLAWLTGWENILVASRLVAALATVATGWLLLAFVSRVYRDRQLAFHSALFFFSGDTLFYRGWLAYADPLFGFFVFIAIASLMLMVHENRKIFLLGVMFGLTGSFLTKAVTGYVFYALSLVVVCIFHKQGRRIIATPLSILMHSLALAVPVLWSRWAEGAGSLIAMMQLVVDKLTGVNPPFSPVSFLGERVAFLAESGVVLLPGSAIVFYLIFRNRSLPSVKQNPFAQTVAWLVFLNYLPYLFALSTNIRYVLPLYPWCALLLALLLSDQKTFPLKRWATPLFAMIVSLKLLFTAGTFLWFQTSDHSNAHSKAARQVIAQTGLHPLYVVDSSSIGLSVTAHIDSLRFPDPPLTKPSTGWADAFVLAREYQFPNDRVVATFHLPGGTIHLRCRGSACIK</sequence>
<dbReference type="GO" id="GO:0009103">
    <property type="term" value="P:lipopolysaccharide biosynthetic process"/>
    <property type="evidence" value="ECO:0007669"/>
    <property type="project" value="UniProtKB-ARBA"/>
</dbReference>
<feature type="transmembrane region" description="Helical" evidence="8">
    <location>
        <begin position="265"/>
        <end position="287"/>
    </location>
</feature>
<keyword evidence="2" id="KW-1003">Cell membrane</keyword>
<reference evidence="9 10" key="1">
    <citation type="journal article" date="2013" name="Front. Microbiol.">
        <title>The genome of Nitrospina gracilis illuminates the metabolism and evolution of the major marine nitrite oxidizer.</title>
        <authorList>
            <person name="Luecker S."/>
            <person name="Nowka B."/>
            <person name="Rattei T."/>
            <person name="Spieck E."/>
            <person name="and Daims H."/>
        </authorList>
    </citation>
    <scope>NUCLEOTIDE SEQUENCE [LARGE SCALE GENOMIC DNA]</scope>
    <source>
        <strain evidence="9 10">3/211</strain>
    </source>
</reference>
<feature type="transmembrane region" description="Helical" evidence="8">
    <location>
        <begin position="144"/>
        <end position="161"/>
    </location>
</feature>
<evidence type="ECO:0000256" key="7">
    <source>
        <dbReference type="ARBA" id="ARBA00023136"/>
    </source>
</evidence>
<evidence type="ECO:0000313" key="10">
    <source>
        <dbReference type="Proteomes" id="UP000011704"/>
    </source>
</evidence>
<organism evidence="9 10">
    <name type="scientific">Nitrospina gracilis (strain 3/211)</name>
    <dbReference type="NCBI Taxonomy" id="1266370"/>
    <lineage>
        <taxon>Bacteria</taxon>
        <taxon>Pseudomonadati</taxon>
        <taxon>Nitrospinota/Tectimicrobiota group</taxon>
        <taxon>Nitrospinota</taxon>
        <taxon>Nitrospinia</taxon>
        <taxon>Nitrospinales</taxon>
        <taxon>Nitrospinaceae</taxon>
        <taxon>Nitrospina</taxon>
    </lineage>
</organism>